<feature type="region of interest" description="Disordered" evidence="4">
    <location>
        <begin position="292"/>
        <end position="320"/>
    </location>
</feature>
<dbReference type="FunCoup" id="A7SLB8">
    <property type="interactions" value="1"/>
</dbReference>
<evidence type="ECO:0000256" key="2">
    <source>
        <dbReference type="ARBA" id="ARBA00023043"/>
    </source>
</evidence>
<feature type="compositionally biased region" description="Basic and acidic residues" evidence="4">
    <location>
        <begin position="168"/>
        <end position="185"/>
    </location>
</feature>
<feature type="repeat" description="ANK" evidence="3">
    <location>
        <begin position="78"/>
        <end position="110"/>
    </location>
</feature>
<dbReference type="STRING" id="45351.A7SLB8"/>
<gene>
    <name evidence="6" type="ORF">NEMVEDRAFT_v1g171827</name>
</gene>
<evidence type="ECO:0000256" key="4">
    <source>
        <dbReference type="SAM" id="MobiDB-lite"/>
    </source>
</evidence>
<dbReference type="SMART" id="SM00454">
    <property type="entry name" value="SAM"/>
    <property type="match status" value="1"/>
</dbReference>
<evidence type="ECO:0000259" key="5">
    <source>
        <dbReference type="SMART" id="SM00454"/>
    </source>
</evidence>
<dbReference type="InterPro" id="IPR001660">
    <property type="entry name" value="SAM"/>
</dbReference>
<dbReference type="AlphaFoldDB" id="A7SLB8"/>
<feature type="compositionally biased region" description="Acidic residues" evidence="4">
    <location>
        <begin position="298"/>
        <end position="309"/>
    </location>
</feature>
<evidence type="ECO:0000313" key="6">
    <source>
        <dbReference type="EMBL" id="EDO35466.1"/>
    </source>
</evidence>
<dbReference type="HOGENOM" id="CLU_028071_0_0_1"/>
<dbReference type="InterPro" id="IPR013761">
    <property type="entry name" value="SAM/pointed_sf"/>
</dbReference>
<dbReference type="SUPFAM" id="SSF47769">
    <property type="entry name" value="SAM/Pointed domain"/>
    <property type="match status" value="1"/>
</dbReference>
<protein>
    <recommendedName>
        <fullName evidence="5">SAM domain-containing protein</fullName>
    </recommendedName>
</protein>
<proteinExistence type="predicted"/>
<dbReference type="PANTHER" id="PTHR24178:SF9">
    <property type="entry name" value="ANK_REP_REGION DOMAIN-CONTAINING PROTEIN"/>
    <property type="match status" value="1"/>
</dbReference>
<feature type="compositionally biased region" description="Polar residues" evidence="4">
    <location>
        <begin position="270"/>
        <end position="280"/>
    </location>
</feature>
<dbReference type="Pfam" id="PF12796">
    <property type="entry name" value="Ank_2"/>
    <property type="match status" value="1"/>
</dbReference>
<feature type="region of interest" description="Disordered" evidence="4">
    <location>
        <begin position="339"/>
        <end position="360"/>
    </location>
</feature>
<evidence type="ECO:0000256" key="3">
    <source>
        <dbReference type="PROSITE-ProRule" id="PRU00023"/>
    </source>
</evidence>
<evidence type="ECO:0000313" key="7">
    <source>
        <dbReference type="Proteomes" id="UP000001593"/>
    </source>
</evidence>
<dbReference type="PROSITE" id="PS50297">
    <property type="entry name" value="ANK_REP_REGION"/>
    <property type="match status" value="1"/>
</dbReference>
<dbReference type="InterPro" id="IPR002110">
    <property type="entry name" value="Ankyrin_rpt"/>
</dbReference>
<feature type="region of interest" description="Disordered" evidence="4">
    <location>
        <begin position="239"/>
        <end position="280"/>
    </location>
</feature>
<sequence>MVDLYFKAARDGNLNILKNATKRDTNRRDEDYMTPVHYAASCGNVEALRLLSGQNDDYKLISLSSFLSRGDPDKTNCDGSTAVHLAAGCGQLNCLSFLTNFGANIWALDNEGHTPLEEAAIHGRMDCVRHLDGLVAIQMLRNKKETERLKRRAKSEAIRRMRKQSKMQQEREKAYEKRVQRETKNGKNSAEMNELKASKVYNTLDDIDNRSTLSHALSDTFTGKSKFLGRIRTKMSTLGRKSNRQENGNVILMRNSSKSEPNVSKIGRGQKSNGFGQYNETPVMLSHRPLATNSVTDPESEPDSDDSFDETNSVGHITKKYDDKGNVTTEIQYIKRAKSNGSITSRNSRNSQASFSQQSQGTYNDFGSLHSAGFDDYSSDVLAESTEMKGVVTFLASLNLEQFTASILKESIDLSALLLCDDKDLQSVGLPLGPRRKIMEAIKRRNLVLKNPGQMNDSRI</sequence>
<organism evidence="6 7">
    <name type="scientific">Nematostella vectensis</name>
    <name type="common">Starlet sea anemone</name>
    <dbReference type="NCBI Taxonomy" id="45351"/>
    <lineage>
        <taxon>Eukaryota</taxon>
        <taxon>Metazoa</taxon>
        <taxon>Cnidaria</taxon>
        <taxon>Anthozoa</taxon>
        <taxon>Hexacorallia</taxon>
        <taxon>Actiniaria</taxon>
        <taxon>Edwardsiidae</taxon>
        <taxon>Nematostella</taxon>
    </lineage>
</organism>
<keyword evidence="2 3" id="KW-0040">ANK repeat</keyword>
<name>A7SLB8_NEMVE</name>
<feature type="region of interest" description="Disordered" evidence="4">
    <location>
        <begin position="153"/>
        <end position="190"/>
    </location>
</feature>
<accession>A7SLB8</accession>
<dbReference type="InParanoid" id="A7SLB8"/>
<dbReference type="Pfam" id="PF00023">
    <property type="entry name" value="Ank"/>
    <property type="match status" value="1"/>
</dbReference>
<dbReference type="Gene3D" id="1.25.40.20">
    <property type="entry name" value="Ankyrin repeat-containing domain"/>
    <property type="match status" value="1"/>
</dbReference>
<evidence type="ECO:0000256" key="1">
    <source>
        <dbReference type="ARBA" id="ARBA00022737"/>
    </source>
</evidence>
<dbReference type="Pfam" id="PF00536">
    <property type="entry name" value="SAM_1"/>
    <property type="match status" value="1"/>
</dbReference>
<feature type="compositionally biased region" description="Polar residues" evidence="4">
    <location>
        <begin position="239"/>
        <end position="262"/>
    </location>
</feature>
<dbReference type="SMART" id="SM00248">
    <property type="entry name" value="ANK"/>
    <property type="match status" value="3"/>
</dbReference>
<dbReference type="OMA" id="RMERKFM"/>
<dbReference type="InterPro" id="IPR036770">
    <property type="entry name" value="Ankyrin_rpt-contain_sf"/>
</dbReference>
<keyword evidence="1" id="KW-0677">Repeat</keyword>
<feature type="domain" description="SAM" evidence="5">
    <location>
        <begin position="383"/>
        <end position="448"/>
    </location>
</feature>
<dbReference type="SUPFAM" id="SSF48403">
    <property type="entry name" value="Ankyrin repeat"/>
    <property type="match status" value="1"/>
</dbReference>
<dbReference type="PROSITE" id="PS50088">
    <property type="entry name" value="ANK_REPEAT"/>
    <property type="match status" value="1"/>
</dbReference>
<dbReference type="Gene3D" id="1.10.150.50">
    <property type="entry name" value="Transcription Factor, Ets-1"/>
    <property type="match status" value="1"/>
</dbReference>
<dbReference type="Proteomes" id="UP000001593">
    <property type="component" value="Unassembled WGS sequence"/>
</dbReference>
<dbReference type="PhylomeDB" id="A7SLB8"/>
<keyword evidence="7" id="KW-1185">Reference proteome</keyword>
<dbReference type="eggNOG" id="KOG0504">
    <property type="taxonomic scope" value="Eukaryota"/>
</dbReference>
<dbReference type="PANTHER" id="PTHR24178">
    <property type="entry name" value="MOLTING PROTEIN MLT-4"/>
    <property type="match status" value="1"/>
</dbReference>
<reference evidence="6 7" key="1">
    <citation type="journal article" date="2007" name="Science">
        <title>Sea anemone genome reveals ancestral eumetazoan gene repertoire and genomic organization.</title>
        <authorList>
            <person name="Putnam N.H."/>
            <person name="Srivastava M."/>
            <person name="Hellsten U."/>
            <person name="Dirks B."/>
            <person name="Chapman J."/>
            <person name="Salamov A."/>
            <person name="Terry A."/>
            <person name="Shapiro H."/>
            <person name="Lindquist E."/>
            <person name="Kapitonov V.V."/>
            <person name="Jurka J."/>
            <person name="Genikhovich G."/>
            <person name="Grigoriev I.V."/>
            <person name="Lucas S.M."/>
            <person name="Steele R.E."/>
            <person name="Finnerty J.R."/>
            <person name="Technau U."/>
            <person name="Martindale M.Q."/>
            <person name="Rokhsar D.S."/>
        </authorList>
    </citation>
    <scope>NUCLEOTIDE SEQUENCE [LARGE SCALE GENOMIC DNA]</scope>
    <source>
        <strain evidence="7">CH2 X CH6</strain>
    </source>
</reference>
<dbReference type="EMBL" id="DS469697">
    <property type="protein sequence ID" value="EDO35466.1"/>
    <property type="molecule type" value="Genomic_DNA"/>
</dbReference>